<dbReference type="AlphaFoldDB" id="A0A183FJB8"/>
<feature type="domain" description="Reverse transcriptase" evidence="2">
    <location>
        <begin position="51"/>
        <end position="126"/>
    </location>
</feature>
<evidence type="ECO:0000313" key="3">
    <source>
        <dbReference type="EMBL" id="VDO70918.1"/>
    </source>
</evidence>
<organism evidence="4 5">
    <name type="scientific">Heligmosomoides polygyrus</name>
    <name type="common">Parasitic roundworm</name>
    <dbReference type="NCBI Taxonomy" id="6339"/>
    <lineage>
        <taxon>Eukaryota</taxon>
        <taxon>Metazoa</taxon>
        <taxon>Ecdysozoa</taxon>
        <taxon>Nematoda</taxon>
        <taxon>Chromadorea</taxon>
        <taxon>Rhabditida</taxon>
        <taxon>Rhabditina</taxon>
        <taxon>Rhabditomorpha</taxon>
        <taxon>Strongyloidea</taxon>
        <taxon>Heligmosomidae</taxon>
        <taxon>Heligmosomoides</taxon>
    </lineage>
</organism>
<evidence type="ECO:0000313" key="4">
    <source>
        <dbReference type="Proteomes" id="UP000050761"/>
    </source>
</evidence>
<dbReference type="EMBL" id="UZAH01025812">
    <property type="protein sequence ID" value="VDO70918.1"/>
    <property type="molecule type" value="Genomic_DNA"/>
</dbReference>
<dbReference type="WBParaSite" id="HPBE_0000709301-mRNA-1">
    <property type="protein sequence ID" value="HPBE_0000709301-mRNA-1"/>
    <property type="gene ID" value="HPBE_0000709301"/>
</dbReference>
<protein>
    <submittedName>
        <fullName evidence="5">Reverse transcriptase domain-containing protein</fullName>
    </submittedName>
</protein>
<gene>
    <name evidence="3" type="ORF">HPBE_LOCUS7094</name>
</gene>
<accession>A0A183FJB8</accession>
<dbReference type="PANTHER" id="PTHR47027:SF20">
    <property type="entry name" value="REVERSE TRANSCRIPTASE-LIKE PROTEIN WITH RNA-DIRECTED DNA POLYMERASE DOMAIN"/>
    <property type="match status" value="1"/>
</dbReference>
<evidence type="ECO:0000313" key="5">
    <source>
        <dbReference type="WBParaSite" id="HPBE_0000709301-mRNA-1"/>
    </source>
</evidence>
<reference evidence="5" key="2">
    <citation type="submission" date="2019-09" db="UniProtKB">
        <authorList>
            <consortium name="WormBaseParasite"/>
        </authorList>
    </citation>
    <scope>IDENTIFICATION</scope>
</reference>
<feature type="compositionally biased region" description="Basic residues" evidence="1">
    <location>
        <begin position="162"/>
        <end position="178"/>
    </location>
</feature>
<keyword evidence="4" id="KW-1185">Reference proteome</keyword>
<feature type="region of interest" description="Disordered" evidence="1">
    <location>
        <begin position="160"/>
        <end position="207"/>
    </location>
</feature>
<accession>A0A3P8B2P7</accession>
<evidence type="ECO:0000256" key="1">
    <source>
        <dbReference type="SAM" id="MobiDB-lite"/>
    </source>
</evidence>
<feature type="compositionally biased region" description="Basic and acidic residues" evidence="1">
    <location>
        <begin position="179"/>
        <end position="195"/>
    </location>
</feature>
<dbReference type="InterPro" id="IPR000477">
    <property type="entry name" value="RT_dom"/>
</dbReference>
<evidence type="ECO:0000259" key="2">
    <source>
        <dbReference type="Pfam" id="PF00078"/>
    </source>
</evidence>
<sequence>MEKRRKRRFFPSIPPKNQKTGAVLYVDDIGMVSDSRKERMQLQYKALTAACNRATILYADDIALVAISQVELEKKVQLWQKALADNDLRLNVKKTKFMNSEQCTESILVCQGEAIEKMEDFRYLGSDLSEEGSADQAVWGRINAAWLKWREPREILCDRSQKTRRSSHKVRPRLRGTRKASERSPKEKVEDEVATGHKNSGPCDCAGLDAQKKWESLVGRRRDFTTSGRHR</sequence>
<dbReference type="PANTHER" id="PTHR47027">
    <property type="entry name" value="REVERSE TRANSCRIPTASE DOMAIN-CONTAINING PROTEIN"/>
    <property type="match status" value="1"/>
</dbReference>
<name>A0A183FJB8_HELPZ</name>
<dbReference type="Pfam" id="PF00078">
    <property type="entry name" value="RVT_1"/>
    <property type="match status" value="1"/>
</dbReference>
<dbReference type="OrthoDB" id="10059987at2759"/>
<dbReference type="Proteomes" id="UP000050761">
    <property type="component" value="Unassembled WGS sequence"/>
</dbReference>
<reference evidence="3 4" key="1">
    <citation type="submission" date="2018-11" db="EMBL/GenBank/DDBJ databases">
        <authorList>
            <consortium name="Pathogen Informatics"/>
        </authorList>
    </citation>
    <scope>NUCLEOTIDE SEQUENCE [LARGE SCALE GENOMIC DNA]</scope>
</reference>
<proteinExistence type="predicted"/>